<feature type="region of interest" description="Disordered" evidence="1">
    <location>
        <begin position="29"/>
        <end position="148"/>
    </location>
</feature>
<accession>A0A0D7BMP5</accession>
<organism evidence="2 3">
    <name type="scientific">Cylindrobasidium torrendii FP15055 ss-10</name>
    <dbReference type="NCBI Taxonomy" id="1314674"/>
    <lineage>
        <taxon>Eukaryota</taxon>
        <taxon>Fungi</taxon>
        <taxon>Dikarya</taxon>
        <taxon>Basidiomycota</taxon>
        <taxon>Agaricomycotina</taxon>
        <taxon>Agaricomycetes</taxon>
        <taxon>Agaricomycetidae</taxon>
        <taxon>Agaricales</taxon>
        <taxon>Marasmiineae</taxon>
        <taxon>Physalacriaceae</taxon>
        <taxon>Cylindrobasidium</taxon>
    </lineage>
</organism>
<feature type="compositionally biased region" description="Basic and acidic residues" evidence="1">
    <location>
        <begin position="226"/>
        <end position="251"/>
    </location>
</feature>
<feature type="region of interest" description="Disordered" evidence="1">
    <location>
        <begin position="197"/>
        <end position="270"/>
    </location>
</feature>
<evidence type="ECO:0000313" key="3">
    <source>
        <dbReference type="Proteomes" id="UP000054007"/>
    </source>
</evidence>
<feature type="region of interest" description="Disordered" evidence="1">
    <location>
        <begin position="382"/>
        <end position="412"/>
    </location>
</feature>
<feature type="compositionally biased region" description="Low complexity" evidence="1">
    <location>
        <begin position="252"/>
        <end position="270"/>
    </location>
</feature>
<name>A0A0D7BMP5_9AGAR</name>
<dbReference type="OrthoDB" id="3222060at2759"/>
<feature type="compositionally biased region" description="Low complexity" evidence="1">
    <location>
        <begin position="203"/>
        <end position="222"/>
    </location>
</feature>
<evidence type="ECO:0000313" key="2">
    <source>
        <dbReference type="EMBL" id="KIY70866.1"/>
    </source>
</evidence>
<gene>
    <name evidence="2" type="ORF">CYLTODRAFT_370376</name>
</gene>
<keyword evidence="3" id="KW-1185">Reference proteome</keyword>
<feature type="compositionally biased region" description="Polar residues" evidence="1">
    <location>
        <begin position="139"/>
        <end position="148"/>
    </location>
</feature>
<feature type="compositionally biased region" description="Polar residues" evidence="1">
    <location>
        <begin position="88"/>
        <end position="124"/>
    </location>
</feature>
<dbReference type="STRING" id="1314674.A0A0D7BMP5"/>
<sequence>MQHTDTSRWFDYPLDTDPLKVDVIRPELSLLSPPTSPELIDNFPLEQTQRRSPKSPSRRHRPYPSTASDSRTAMSSGAGYDTWPPRSTRPQSQNQASAGAHTYNSTSFTSTYADQPDRPTSSMSAWRGEPTSHARYSASPVNTWATPPTIPQNTMGMDFGGMNMTHLESAFPDLRGNASSSTTAAAYHGAPSFPDFQPPIFDSSMPSSTRASSTAGSSSLGSQQDTEVHMLRKRVQELERQHKRDQERIRAAEAASRSPESALSSSPGVLPVSPTFQESWRLRTEARKRQFCSLNRAGNALCAWHDSRRERRVYPPRMAPPGFLNCGCTYEEALFEESLSRHGVGSYLPGESVRMDPALRNPLLKVLQERYGYKDGDFERNARTGDWLPGQGHAYWEQQSQTSGNPRRPKDR</sequence>
<protein>
    <submittedName>
        <fullName evidence="2">Uncharacterized protein</fullName>
    </submittedName>
</protein>
<proteinExistence type="predicted"/>
<dbReference type="AlphaFoldDB" id="A0A0D7BMP5"/>
<dbReference type="EMBL" id="KN880462">
    <property type="protein sequence ID" value="KIY70866.1"/>
    <property type="molecule type" value="Genomic_DNA"/>
</dbReference>
<feature type="compositionally biased region" description="Polar residues" evidence="1">
    <location>
        <begin position="66"/>
        <end position="75"/>
    </location>
</feature>
<feature type="compositionally biased region" description="Basic residues" evidence="1">
    <location>
        <begin position="51"/>
        <end position="62"/>
    </location>
</feature>
<evidence type="ECO:0000256" key="1">
    <source>
        <dbReference type="SAM" id="MobiDB-lite"/>
    </source>
</evidence>
<dbReference type="Proteomes" id="UP000054007">
    <property type="component" value="Unassembled WGS sequence"/>
</dbReference>
<feature type="compositionally biased region" description="Low complexity" evidence="1">
    <location>
        <begin position="29"/>
        <end position="39"/>
    </location>
</feature>
<reference evidence="2 3" key="1">
    <citation type="journal article" date="2015" name="Fungal Genet. Biol.">
        <title>Evolution of novel wood decay mechanisms in Agaricales revealed by the genome sequences of Fistulina hepatica and Cylindrobasidium torrendii.</title>
        <authorList>
            <person name="Floudas D."/>
            <person name="Held B.W."/>
            <person name="Riley R."/>
            <person name="Nagy L.G."/>
            <person name="Koehler G."/>
            <person name="Ransdell A.S."/>
            <person name="Younus H."/>
            <person name="Chow J."/>
            <person name="Chiniquy J."/>
            <person name="Lipzen A."/>
            <person name="Tritt A."/>
            <person name="Sun H."/>
            <person name="Haridas S."/>
            <person name="LaButti K."/>
            <person name="Ohm R.A."/>
            <person name="Kues U."/>
            <person name="Blanchette R.A."/>
            <person name="Grigoriev I.V."/>
            <person name="Minto R.E."/>
            <person name="Hibbett D.S."/>
        </authorList>
    </citation>
    <scope>NUCLEOTIDE SEQUENCE [LARGE SCALE GENOMIC DNA]</scope>
    <source>
        <strain evidence="2 3">FP15055 ss-10</strain>
    </source>
</reference>